<evidence type="ECO:0000256" key="1">
    <source>
        <dbReference type="SAM" id="MobiDB-lite"/>
    </source>
</evidence>
<dbReference type="AlphaFoldDB" id="A0A6A5HBP3"/>
<feature type="compositionally biased region" description="Low complexity" evidence="1">
    <location>
        <begin position="176"/>
        <end position="188"/>
    </location>
</feature>
<reference evidence="2 3" key="1">
    <citation type="submission" date="2019-12" db="EMBL/GenBank/DDBJ databases">
        <title>Chromosome-level assembly of the Caenorhabditis remanei genome.</title>
        <authorList>
            <person name="Teterina A.A."/>
            <person name="Willis J.H."/>
            <person name="Phillips P.C."/>
        </authorList>
    </citation>
    <scope>NUCLEOTIDE SEQUENCE [LARGE SCALE GENOMIC DNA]</scope>
    <source>
        <strain evidence="2 3">PX506</strain>
        <tissue evidence="2">Whole organism</tissue>
    </source>
</reference>
<feature type="region of interest" description="Disordered" evidence="1">
    <location>
        <begin position="161"/>
        <end position="188"/>
    </location>
</feature>
<dbReference type="KEGG" id="crq:GCK72_004258"/>
<accession>A0A6A5HBP3</accession>
<dbReference type="GeneID" id="78773845"/>
<dbReference type="EMBL" id="WUAV01000002">
    <property type="protein sequence ID" value="KAF1764311.1"/>
    <property type="molecule type" value="Genomic_DNA"/>
</dbReference>
<comment type="caution">
    <text evidence="2">The sequence shown here is derived from an EMBL/GenBank/DDBJ whole genome shotgun (WGS) entry which is preliminary data.</text>
</comment>
<evidence type="ECO:0000313" key="2">
    <source>
        <dbReference type="EMBL" id="KAF1764311.1"/>
    </source>
</evidence>
<evidence type="ECO:0000313" key="3">
    <source>
        <dbReference type="Proteomes" id="UP000483820"/>
    </source>
</evidence>
<proteinExistence type="predicted"/>
<organism evidence="2 3">
    <name type="scientific">Caenorhabditis remanei</name>
    <name type="common">Caenorhabditis vulgaris</name>
    <dbReference type="NCBI Taxonomy" id="31234"/>
    <lineage>
        <taxon>Eukaryota</taxon>
        <taxon>Metazoa</taxon>
        <taxon>Ecdysozoa</taxon>
        <taxon>Nematoda</taxon>
        <taxon>Chromadorea</taxon>
        <taxon>Rhabditida</taxon>
        <taxon>Rhabditina</taxon>
        <taxon>Rhabditomorpha</taxon>
        <taxon>Rhabditoidea</taxon>
        <taxon>Rhabditidae</taxon>
        <taxon>Peloderinae</taxon>
        <taxon>Caenorhabditis</taxon>
    </lineage>
</organism>
<sequence>MPYEVDSYGEGYSGFALVRVPAAELQKWAWPKFHVFSLPQLSLQGTREISLCKVEIQISRQFSTWHHHLILLHNLLLLRRRRRRRMILLLRYRFSHRRRRSDDLRHEKFIYLSLNIHHLQKALLIQNPQLLSNARPHLVKDYGMLMSVSLAEVDGNTVSRRRVDIESSPTRESLPHSEPIPSSLSSPESAIRIARRHPFSLRRLLNSPRRRHRHSDSDRLLLPLFCTIHDGDVRIRRDCGRDFWPFG</sequence>
<dbReference type="Proteomes" id="UP000483820">
    <property type="component" value="Chromosome II"/>
</dbReference>
<name>A0A6A5HBP3_CAERE</name>
<protein>
    <submittedName>
        <fullName evidence="2">Uncharacterized protein</fullName>
    </submittedName>
</protein>
<dbReference type="RefSeq" id="XP_053588767.1">
    <property type="nucleotide sequence ID" value="XM_053724573.1"/>
</dbReference>
<dbReference type="CTD" id="78773845"/>
<gene>
    <name evidence="2" type="ORF">GCK72_004258</name>
</gene>